<dbReference type="Proteomes" id="UP000245768">
    <property type="component" value="Unassembled WGS sequence"/>
</dbReference>
<dbReference type="RefSeq" id="XP_025376149.1">
    <property type="nucleotide sequence ID" value="XM_025519670.1"/>
</dbReference>
<dbReference type="Gene3D" id="3.90.1150.10">
    <property type="entry name" value="Aspartate Aminotransferase, domain 1"/>
    <property type="match status" value="1"/>
</dbReference>
<organism evidence="10 11">
    <name type="scientific">Acaromyces ingoldii</name>
    <dbReference type="NCBI Taxonomy" id="215250"/>
    <lineage>
        <taxon>Eukaryota</taxon>
        <taxon>Fungi</taxon>
        <taxon>Dikarya</taxon>
        <taxon>Basidiomycota</taxon>
        <taxon>Ustilaginomycotina</taxon>
        <taxon>Exobasidiomycetes</taxon>
        <taxon>Exobasidiales</taxon>
        <taxon>Cryptobasidiaceae</taxon>
        <taxon>Acaromyces</taxon>
    </lineage>
</organism>
<dbReference type="OrthoDB" id="3512640at2759"/>
<keyword evidence="6" id="KW-0028">Amino-acid biosynthesis</keyword>
<evidence type="ECO:0000256" key="7">
    <source>
        <dbReference type="ARBA" id="ARBA00029853"/>
    </source>
</evidence>
<dbReference type="InterPro" id="IPR015421">
    <property type="entry name" value="PyrdxlP-dep_Trfase_major"/>
</dbReference>
<evidence type="ECO:0000256" key="5">
    <source>
        <dbReference type="ARBA" id="ARBA00022898"/>
    </source>
</evidence>
<dbReference type="EC" id="4.4.1.1" evidence="4"/>
<comment type="pathway">
    <text evidence="2">Amino-acid biosynthesis; L-cysteine biosynthesis; L-cysteine from L-homocysteine and L-serine: step 2/2.</text>
</comment>
<name>A0A316YIF1_9BASI</name>
<dbReference type="EMBL" id="KZ819637">
    <property type="protein sequence ID" value="PWN88951.1"/>
    <property type="molecule type" value="Genomic_DNA"/>
</dbReference>
<evidence type="ECO:0000256" key="9">
    <source>
        <dbReference type="RuleBase" id="RU362118"/>
    </source>
</evidence>
<dbReference type="GO" id="GO:0019343">
    <property type="term" value="P:cysteine biosynthetic process via cystathionine"/>
    <property type="evidence" value="ECO:0007669"/>
    <property type="project" value="TreeGrafter"/>
</dbReference>
<evidence type="ECO:0000256" key="3">
    <source>
        <dbReference type="ARBA" id="ARBA00009077"/>
    </source>
</evidence>
<dbReference type="AlphaFoldDB" id="A0A316YIF1"/>
<dbReference type="Pfam" id="PF01053">
    <property type="entry name" value="Cys_Met_Meta_PP"/>
    <property type="match status" value="1"/>
</dbReference>
<evidence type="ECO:0000256" key="2">
    <source>
        <dbReference type="ARBA" id="ARBA00005038"/>
    </source>
</evidence>
<evidence type="ECO:0000256" key="6">
    <source>
        <dbReference type="ARBA" id="ARBA00023192"/>
    </source>
</evidence>
<dbReference type="InterPro" id="IPR054542">
    <property type="entry name" value="Cys_met_metab_PP"/>
</dbReference>
<keyword evidence="6" id="KW-0198">Cysteine biosynthesis</keyword>
<dbReference type="GO" id="GO:0004123">
    <property type="term" value="F:cystathionine gamma-lyase activity"/>
    <property type="evidence" value="ECO:0007669"/>
    <property type="project" value="TreeGrafter"/>
</dbReference>
<dbReference type="FunFam" id="3.90.1150.10:FF:000008">
    <property type="entry name" value="Cystathionine gamma-synthase"/>
    <property type="match status" value="1"/>
</dbReference>
<comment type="similarity">
    <text evidence="3 9">Belongs to the trans-sulfuration enzymes family.</text>
</comment>
<dbReference type="GeneID" id="37041586"/>
<evidence type="ECO:0000256" key="8">
    <source>
        <dbReference type="PIRSR" id="PIRSR001434-2"/>
    </source>
</evidence>
<dbReference type="CDD" id="cd00614">
    <property type="entry name" value="CGS_like"/>
    <property type="match status" value="1"/>
</dbReference>
<dbReference type="SUPFAM" id="SSF53383">
    <property type="entry name" value="PLP-dependent transferases"/>
    <property type="match status" value="1"/>
</dbReference>
<evidence type="ECO:0000313" key="10">
    <source>
        <dbReference type="EMBL" id="PWN88951.1"/>
    </source>
</evidence>
<dbReference type="PANTHER" id="PTHR11808:SF15">
    <property type="entry name" value="CYSTATHIONINE GAMMA-LYASE"/>
    <property type="match status" value="1"/>
</dbReference>
<evidence type="ECO:0000256" key="1">
    <source>
        <dbReference type="ARBA" id="ARBA00001933"/>
    </source>
</evidence>
<keyword evidence="11" id="KW-1185">Reference proteome</keyword>
<dbReference type="PIRSF" id="PIRSF001434">
    <property type="entry name" value="CGS"/>
    <property type="match status" value="1"/>
</dbReference>
<gene>
    <name evidence="10" type="ORF">FA10DRAFT_252961</name>
</gene>
<dbReference type="FunFam" id="3.40.640.10:FF:000009">
    <property type="entry name" value="Cystathionine gamma-synthase homolog"/>
    <property type="match status" value="1"/>
</dbReference>
<dbReference type="Gene3D" id="3.40.640.10">
    <property type="entry name" value="Type I PLP-dependent aspartate aminotransferase-like (Major domain)"/>
    <property type="match status" value="1"/>
</dbReference>
<keyword evidence="5 8" id="KW-0663">Pyridoxal phosphate</keyword>
<accession>A0A316YIF1</accession>
<dbReference type="InterPro" id="IPR015422">
    <property type="entry name" value="PyrdxlP-dep_Trfase_small"/>
</dbReference>
<dbReference type="InterPro" id="IPR015424">
    <property type="entry name" value="PyrdxlP-dep_Trfase"/>
</dbReference>
<reference evidence="10 11" key="1">
    <citation type="journal article" date="2018" name="Mol. Biol. Evol.">
        <title>Broad Genomic Sampling Reveals a Smut Pathogenic Ancestry of the Fungal Clade Ustilaginomycotina.</title>
        <authorList>
            <person name="Kijpornyongpan T."/>
            <person name="Mondo S.J."/>
            <person name="Barry K."/>
            <person name="Sandor L."/>
            <person name="Lee J."/>
            <person name="Lipzen A."/>
            <person name="Pangilinan J."/>
            <person name="LaButti K."/>
            <person name="Hainaut M."/>
            <person name="Henrissat B."/>
            <person name="Grigoriev I.V."/>
            <person name="Spatafora J.W."/>
            <person name="Aime M.C."/>
        </authorList>
    </citation>
    <scope>NUCLEOTIDE SEQUENCE [LARGE SCALE GENOMIC DNA]</scope>
    <source>
        <strain evidence="10 11">MCA 4198</strain>
    </source>
</reference>
<evidence type="ECO:0000313" key="11">
    <source>
        <dbReference type="Proteomes" id="UP000245768"/>
    </source>
</evidence>
<dbReference type="STRING" id="215250.A0A316YIF1"/>
<evidence type="ECO:0000256" key="4">
    <source>
        <dbReference type="ARBA" id="ARBA00012085"/>
    </source>
</evidence>
<protein>
    <recommendedName>
        <fullName evidence="4">cystathionine gamma-lyase</fullName>
        <ecNumber evidence="4">4.4.1.1</ecNumber>
    </recommendedName>
    <alternativeName>
        <fullName evidence="7">Gamma-cystathionase</fullName>
    </alternativeName>
</protein>
<dbReference type="InParanoid" id="A0A316YIF1"/>
<feature type="modified residue" description="N6-(pyridoxal phosphate)lysine" evidence="8">
    <location>
        <position position="229"/>
    </location>
</feature>
<proteinExistence type="inferred from homology"/>
<dbReference type="GO" id="GO:0019346">
    <property type="term" value="P:transsulfuration"/>
    <property type="evidence" value="ECO:0007669"/>
    <property type="project" value="InterPro"/>
</dbReference>
<sequence length="434" mass="46269">MTPAPNAVKGDSNGALAAGRHAPVSSLGFSTRAIHVGSEPSEDTGAVIPAISLSTTYAQKGVGGFKDYEYSRSGNPNRDSFERALASLEGGRYGLAFSSGSAVTSTILSALPPRSHIVSVNDVYGGSYRYFTKVASTAQGIETTFVEMGVDAEVVEANLRAAITKDTKLVWVETPTNPTLRLIDIPLVARIAKSINPNVTIVVDSTFLSPWFQTPLSLGADIVAHSITKYINGHSDVVMGALVTNSSAWHEKLKFLQNSIGAVPSAFDSWLALRGLKTLSLRMRAHGQSALTIANHLARHPAIETVIYPGLPSHPSFALAQRQVAERARPREDPSSSGFAYGGMVTFRLKSDPKDDAPANKILEQLRIFTLAESLGGVESLIELPSKMTHAAVSQEDRDKLGIGHNLIRVSIGLEDVEDLIADLDQAFQAAGLA</sequence>
<dbReference type="GO" id="GO:0030170">
    <property type="term" value="F:pyridoxal phosphate binding"/>
    <property type="evidence" value="ECO:0007669"/>
    <property type="project" value="InterPro"/>
</dbReference>
<comment type="cofactor">
    <cofactor evidence="1 9">
        <name>pyridoxal 5'-phosphate</name>
        <dbReference type="ChEBI" id="CHEBI:597326"/>
    </cofactor>
</comment>
<dbReference type="GO" id="GO:0005737">
    <property type="term" value="C:cytoplasm"/>
    <property type="evidence" value="ECO:0007669"/>
    <property type="project" value="TreeGrafter"/>
</dbReference>
<dbReference type="PANTHER" id="PTHR11808">
    <property type="entry name" value="TRANS-SULFURATION ENZYME FAMILY MEMBER"/>
    <property type="match status" value="1"/>
</dbReference>
<dbReference type="InterPro" id="IPR000277">
    <property type="entry name" value="Cys/Met-Metab_PyrdxlP-dep_enz"/>
</dbReference>
<dbReference type="PROSITE" id="PS00868">
    <property type="entry name" value="CYS_MET_METAB_PP"/>
    <property type="match status" value="1"/>
</dbReference>